<protein>
    <recommendedName>
        <fullName evidence="3">DUF3761 domain-containing protein</fullName>
    </recommendedName>
</protein>
<proteinExistence type="predicted"/>
<organism evidence="1 2">
    <name type="scientific">Chromobacterium haemolyticum</name>
    <dbReference type="NCBI Taxonomy" id="394935"/>
    <lineage>
        <taxon>Bacteria</taxon>
        <taxon>Pseudomonadati</taxon>
        <taxon>Pseudomonadota</taxon>
        <taxon>Betaproteobacteria</taxon>
        <taxon>Neisseriales</taxon>
        <taxon>Chromobacteriaceae</taxon>
        <taxon>Chromobacterium</taxon>
    </lineage>
</organism>
<comment type="caution">
    <text evidence="1">The sequence shown here is derived from an EMBL/GenBank/DDBJ whole genome shotgun (WGS) entry which is preliminary data.</text>
</comment>
<sequence>MALATMGGFSAAMSLQQPAPALTPTVATTPQQGPFSCRDGWVSHAQHRQGACSHHGGIARHGEHPI</sequence>
<dbReference type="EMBL" id="MUKV01000009">
    <property type="protein sequence ID" value="OQS41015.1"/>
    <property type="molecule type" value="Genomic_DNA"/>
</dbReference>
<evidence type="ECO:0008006" key="3">
    <source>
        <dbReference type="Google" id="ProtNLM"/>
    </source>
</evidence>
<reference evidence="1 2" key="1">
    <citation type="submission" date="2017-02" db="EMBL/GenBank/DDBJ databases">
        <title>Chromobacterium haemolyticum H5244.</title>
        <authorList>
            <person name="Gulvik C.A."/>
        </authorList>
    </citation>
    <scope>NUCLEOTIDE SEQUENCE [LARGE SCALE GENOMIC DNA]</scope>
    <source>
        <strain evidence="1 2">H5244</strain>
    </source>
</reference>
<accession>A0A1W0D1X5</accession>
<gene>
    <name evidence="1" type="ORF">B0T45_09275</name>
</gene>
<evidence type="ECO:0000313" key="1">
    <source>
        <dbReference type="EMBL" id="OQS41015.1"/>
    </source>
</evidence>
<evidence type="ECO:0000313" key="2">
    <source>
        <dbReference type="Proteomes" id="UP000192721"/>
    </source>
</evidence>
<dbReference type="Proteomes" id="UP000192721">
    <property type="component" value="Unassembled WGS sequence"/>
</dbReference>
<dbReference type="AlphaFoldDB" id="A0A1W0D1X5"/>
<name>A0A1W0D1X5_9NEIS</name>